<keyword evidence="5 6" id="KW-0472">Membrane</keyword>
<dbReference type="PANTHER" id="PTHR30071">
    <property type="entry name" value="HEME EXPORTER PROTEIN C"/>
    <property type="match status" value="1"/>
</dbReference>
<comment type="caution">
    <text evidence="8">The sequence shown here is derived from an EMBL/GenBank/DDBJ whole genome shotgun (WGS) entry which is preliminary data.</text>
</comment>
<reference evidence="9" key="1">
    <citation type="journal article" date="2019" name="Int. J. Syst. Evol. Microbiol.">
        <title>The Global Catalogue of Microorganisms (GCM) 10K type strain sequencing project: providing services to taxonomists for standard genome sequencing and annotation.</title>
        <authorList>
            <consortium name="The Broad Institute Genomics Platform"/>
            <consortium name="The Broad Institute Genome Sequencing Center for Infectious Disease"/>
            <person name="Wu L."/>
            <person name="Ma J."/>
        </authorList>
    </citation>
    <scope>NUCLEOTIDE SEQUENCE [LARGE SCALE GENOMIC DNA]</scope>
    <source>
        <strain evidence="9">JCM 17459</strain>
    </source>
</reference>
<evidence type="ECO:0000259" key="7">
    <source>
        <dbReference type="Pfam" id="PF01578"/>
    </source>
</evidence>
<evidence type="ECO:0000313" key="8">
    <source>
        <dbReference type="EMBL" id="GAA3510995.1"/>
    </source>
</evidence>
<keyword evidence="4 6" id="KW-1133">Transmembrane helix</keyword>
<dbReference type="Proteomes" id="UP001499841">
    <property type="component" value="Unassembled WGS sequence"/>
</dbReference>
<name>A0ABP6UL26_9MICO</name>
<proteinExistence type="predicted"/>
<evidence type="ECO:0000256" key="1">
    <source>
        <dbReference type="ARBA" id="ARBA00004141"/>
    </source>
</evidence>
<dbReference type="NCBIfam" id="TIGR03144">
    <property type="entry name" value="cytochr_II_ccsB"/>
    <property type="match status" value="1"/>
</dbReference>
<dbReference type="EMBL" id="BAABBA010000031">
    <property type="protein sequence ID" value="GAA3510995.1"/>
    <property type="molecule type" value="Genomic_DNA"/>
</dbReference>
<dbReference type="InterPro" id="IPR002541">
    <property type="entry name" value="Cyt_c_assembly"/>
</dbReference>
<feature type="transmembrane region" description="Helical" evidence="6">
    <location>
        <begin position="141"/>
        <end position="169"/>
    </location>
</feature>
<feature type="transmembrane region" description="Helical" evidence="6">
    <location>
        <begin position="111"/>
        <end position="129"/>
    </location>
</feature>
<dbReference type="InterPro" id="IPR045062">
    <property type="entry name" value="Cyt_c_biogenesis_CcsA/CcmC"/>
</dbReference>
<dbReference type="PANTHER" id="PTHR30071:SF1">
    <property type="entry name" value="CYTOCHROME B_B6 PROTEIN-RELATED"/>
    <property type="match status" value="1"/>
</dbReference>
<evidence type="ECO:0000313" key="9">
    <source>
        <dbReference type="Proteomes" id="UP001499841"/>
    </source>
</evidence>
<sequence length="329" mass="35979">MPETALGQVSLILIYGAMAAYLVSFIAFAIDLSGLRDRGPGDRRRRAAGIAMTTTWLGFALHLLGVVTRAIAAARVPWANMYEFSILFTLVAMVIFLALQRGRDMRFLGSFVLGPVLLMLGIAVSVLYVRADGVQPALQTYWLVIHVSIATLAVGVFSIAATLSVLQLVQERAELRRARTAAATPPSTPAPAPQPVGATVTATLARTETQTRAHGLWGRLLDVVPSSVELERLAFRLNAVGFMMWTFTLIAGAIWAEHAWGRPWGWDAKETWSFVIWVIYAAYLHARATRGWEGRRAAYLSITGFVAILGNYFLVNLVFNSLHSYSGIG</sequence>
<feature type="transmembrane region" description="Helical" evidence="6">
    <location>
        <begin position="12"/>
        <end position="35"/>
    </location>
</feature>
<evidence type="ECO:0000256" key="4">
    <source>
        <dbReference type="ARBA" id="ARBA00022989"/>
    </source>
</evidence>
<comment type="subcellular location">
    <subcellularLocation>
        <location evidence="1">Membrane</location>
        <topology evidence="1">Multi-pass membrane protein</topology>
    </subcellularLocation>
</comment>
<feature type="transmembrane region" description="Helical" evidence="6">
    <location>
        <begin position="237"/>
        <end position="256"/>
    </location>
</feature>
<feature type="transmembrane region" description="Helical" evidence="6">
    <location>
        <begin position="271"/>
        <end position="286"/>
    </location>
</feature>
<accession>A0ABP6UL26</accession>
<feature type="transmembrane region" description="Helical" evidence="6">
    <location>
        <begin position="47"/>
        <end position="72"/>
    </location>
</feature>
<keyword evidence="3" id="KW-0201">Cytochrome c-type biogenesis</keyword>
<protein>
    <submittedName>
        <fullName evidence="8">C-type cytochrome biogenesis protein CcsB</fullName>
    </submittedName>
</protein>
<keyword evidence="2 6" id="KW-0812">Transmembrane</keyword>
<organism evidence="8 9">
    <name type="scientific">Georgenia daeguensis</name>
    <dbReference type="NCBI Taxonomy" id="908355"/>
    <lineage>
        <taxon>Bacteria</taxon>
        <taxon>Bacillati</taxon>
        <taxon>Actinomycetota</taxon>
        <taxon>Actinomycetes</taxon>
        <taxon>Micrococcales</taxon>
        <taxon>Bogoriellaceae</taxon>
        <taxon>Georgenia</taxon>
    </lineage>
</organism>
<evidence type="ECO:0000256" key="3">
    <source>
        <dbReference type="ARBA" id="ARBA00022748"/>
    </source>
</evidence>
<keyword evidence="9" id="KW-1185">Reference proteome</keyword>
<evidence type="ECO:0000256" key="6">
    <source>
        <dbReference type="SAM" id="Phobius"/>
    </source>
</evidence>
<evidence type="ECO:0000256" key="5">
    <source>
        <dbReference type="ARBA" id="ARBA00023136"/>
    </source>
</evidence>
<feature type="transmembrane region" description="Helical" evidence="6">
    <location>
        <begin position="298"/>
        <end position="319"/>
    </location>
</feature>
<dbReference type="InterPro" id="IPR017562">
    <property type="entry name" value="Cyt_c_biogenesis_CcsA"/>
</dbReference>
<dbReference type="Pfam" id="PF01578">
    <property type="entry name" value="Cytochrom_C_asm"/>
    <property type="match status" value="1"/>
</dbReference>
<feature type="domain" description="Cytochrome c assembly protein" evidence="7">
    <location>
        <begin position="78"/>
        <end position="323"/>
    </location>
</feature>
<evidence type="ECO:0000256" key="2">
    <source>
        <dbReference type="ARBA" id="ARBA00022692"/>
    </source>
</evidence>
<gene>
    <name evidence="8" type="primary">ccsB_1</name>
    <name evidence="8" type="ORF">GCM10022262_38920</name>
</gene>
<feature type="transmembrane region" description="Helical" evidence="6">
    <location>
        <begin position="78"/>
        <end position="99"/>
    </location>
</feature>
<dbReference type="RefSeq" id="WP_345045018.1">
    <property type="nucleotide sequence ID" value="NZ_BAABBA010000031.1"/>
</dbReference>